<dbReference type="RefSeq" id="WP_210597255.1">
    <property type="nucleotide sequence ID" value="NZ_JAGKSQ010000004.1"/>
</dbReference>
<feature type="domain" description="Histidine kinase" evidence="16">
    <location>
        <begin position="152"/>
        <end position="369"/>
    </location>
</feature>
<feature type="coiled-coil region" evidence="14">
    <location>
        <begin position="125"/>
        <end position="152"/>
    </location>
</feature>
<dbReference type="Proteomes" id="UP000678228">
    <property type="component" value="Unassembled WGS sequence"/>
</dbReference>
<evidence type="ECO:0000256" key="3">
    <source>
        <dbReference type="ARBA" id="ARBA00012438"/>
    </source>
</evidence>
<keyword evidence="7 15" id="KW-0812">Transmembrane</keyword>
<dbReference type="PANTHER" id="PTHR45528:SF1">
    <property type="entry name" value="SENSOR HISTIDINE KINASE CPXA"/>
    <property type="match status" value="1"/>
</dbReference>
<dbReference type="SUPFAM" id="SSF55874">
    <property type="entry name" value="ATPase domain of HSP90 chaperone/DNA topoisomerase II/histidine kinase"/>
    <property type="match status" value="1"/>
</dbReference>
<keyword evidence="12" id="KW-0902">Two-component regulatory system</keyword>
<keyword evidence="14" id="KW-0175">Coiled coil</keyword>
<evidence type="ECO:0000256" key="7">
    <source>
        <dbReference type="ARBA" id="ARBA00022692"/>
    </source>
</evidence>
<dbReference type="CDD" id="cd00075">
    <property type="entry name" value="HATPase"/>
    <property type="match status" value="1"/>
</dbReference>
<dbReference type="EMBL" id="JAGKSQ010000004">
    <property type="protein sequence ID" value="MBP3951549.1"/>
    <property type="molecule type" value="Genomic_DNA"/>
</dbReference>
<sequence length="369" mass="42656">MKNNLIKVIRFVPKWKILGYILLSFFLAMGTVVILFPVVWYLEDESRFFESLFIVLSYFHLFVVFIFYGMVMCLYLLLFYLYERKQYLVFHLKKITENVQQLAGGKQFSGTISETEEFQSLARGIEQIMIRAEQAIEDVKKAEQTKSELITNVAHDLRSPLTSIIGYLDLINEDRYRDEVELRYYIQVIHDKTASLHGLINDIFDYTYVQNQQVILKQDQIDIEEMINQLVVQTRIQVEEANMELRQLSLAEEAIIHGDGSKLARVFENLFQNAIRYGEEGTLIDVSISDTEKAVKVAITNYGQVIPSFDIPHIFERFYRVEKSRSRFTGGSGLGLAIAKGIIDLHKGTIEVESANGRTTFTVVLLKER</sequence>
<comment type="catalytic activity">
    <reaction evidence="1">
        <text>ATP + protein L-histidine = ADP + protein N-phospho-L-histidine.</text>
        <dbReference type="EC" id="2.7.13.3"/>
    </reaction>
</comment>
<dbReference type="Gene3D" id="3.30.565.10">
    <property type="entry name" value="Histidine kinase-like ATPase, C-terminal domain"/>
    <property type="match status" value="1"/>
</dbReference>
<comment type="caution">
    <text evidence="17">The sequence shown here is derived from an EMBL/GenBank/DDBJ whole genome shotgun (WGS) entry which is preliminary data.</text>
</comment>
<evidence type="ECO:0000256" key="10">
    <source>
        <dbReference type="ARBA" id="ARBA00022840"/>
    </source>
</evidence>
<dbReference type="PANTHER" id="PTHR45528">
    <property type="entry name" value="SENSOR HISTIDINE KINASE CPXA"/>
    <property type="match status" value="1"/>
</dbReference>
<organism evidence="17 18">
    <name type="scientific">Halalkalibacter suaedae</name>
    <dbReference type="NCBI Taxonomy" id="2822140"/>
    <lineage>
        <taxon>Bacteria</taxon>
        <taxon>Bacillati</taxon>
        <taxon>Bacillota</taxon>
        <taxon>Bacilli</taxon>
        <taxon>Bacillales</taxon>
        <taxon>Bacillaceae</taxon>
        <taxon>Halalkalibacter</taxon>
    </lineage>
</organism>
<dbReference type="SUPFAM" id="SSF47384">
    <property type="entry name" value="Homodimeric domain of signal transducing histidine kinase"/>
    <property type="match status" value="1"/>
</dbReference>
<dbReference type="Gene3D" id="1.10.287.130">
    <property type="match status" value="1"/>
</dbReference>
<dbReference type="Pfam" id="PF02518">
    <property type="entry name" value="HATPase_c"/>
    <property type="match status" value="1"/>
</dbReference>
<evidence type="ECO:0000313" key="17">
    <source>
        <dbReference type="EMBL" id="MBP3951549.1"/>
    </source>
</evidence>
<protein>
    <recommendedName>
        <fullName evidence="3">histidine kinase</fullName>
        <ecNumber evidence="3">2.7.13.3</ecNumber>
    </recommendedName>
</protein>
<evidence type="ECO:0000256" key="13">
    <source>
        <dbReference type="ARBA" id="ARBA00023136"/>
    </source>
</evidence>
<evidence type="ECO:0000256" key="1">
    <source>
        <dbReference type="ARBA" id="ARBA00000085"/>
    </source>
</evidence>
<keyword evidence="13 15" id="KW-0472">Membrane</keyword>
<evidence type="ECO:0000259" key="16">
    <source>
        <dbReference type="PROSITE" id="PS50109"/>
    </source>
</evidence>
<evidence type="ECO:0000313" key="18">
    <source>
        <dbReference type="Proteomes" id="UP000678228"/>
    </source>
</evidence>
<evidence type="ECO:0000256" key="15">
    <source>
        <dbReference type="SAM" id="Phobius"/>
    </source>
</evidence>
<dbReference type="InterPro" id="IPR004358">
    <property type="entry name" value="Sig_transdc_His_kin-like_C"/>
</dbReference>
<dbReference type="InterPro" id="IPR005467">
    <property type="entry name" value="His_kinase_dom"/>
</dbReference>
<evidence type="ECO:0000256" key="5">
    <source>
        <dbReference type="ARBA" id="ARBA00022553"/>
    </source>
</evidence>
<evidence type="ECO:0000256" key="11">
    <source>
        <dbReference type="ARBA" id="ARBA00022989"/>
    </source>
</evidence>
<evidence type="ECO:0000256" key="2">
    <source>
        <dbReference type="ARBA" id="ARBA00004651"/>
    </source>
</evidence>
<feature type="transmembrane region" description="Helical" evidence="15">
    <location>
        <begin position="54"/>
        <end position="82"/>
    </location>
</feature>
<keyword evidence="18" id="KW-1185">Reference proteome</keyword>
<evidence type="ECO:0000256" key="6">
    <source>
        <dbReference type="ARBA" id="ARBA00022679"/>
    </source>
</evidence>
<feature type="transmembrane region" description="Helical" evidence="15">
    <location>
        <begin position="20"/>
        <end position="42"/>
    </location>
</feature>
<dbReference type="FunFam" id="3.30.565.10:FF:000013">
    <property type="entry name" value="Two-component sensor histidine kinase"/>
    <property type="match status" value="1"/>
</dbReference>
<keyword evidence="8" id="KW-0547">Nucleotide-binding</keyword>
<evidence type="ECO:0000256" key="9">
    <source>
        <dbReference type="ARBA" id="ARBA00022777"/>
    </source>
</evidence>
<dbReference type="InterPro" id="IPR050398">
    <property type="entry name" value="HssS/ArlS-like"/>
</dbReference>
<dbReference type="InterPro" id="IPR036097">
    <property type="entry name" value="HisK_dim/P_sf"/>
</dbReference>
<name>A0A940X047_9BACI</name>
<dbReference type="PROSITE" id="PS50109">
    <property type="entry name" value="HIS_KIN"/>
    <property type="match status" value="1"/>
</dbReference>
<dbReference type="InterPro" id="IPR003661">
    <property type="entry name" value="HisK_dim/P_dom"/>
</dbReference>
<evidence type="ECO:0000256" key="4">
    <source>
        <dbReference type="ARBA" id="ARBA00022475"/>
    </source>
</evidence>
<evidence type="ECO:0000256" key="14">
    <source>
        <dbReference type="SAM" id="Coils"/>
    </source>
</evidence>
<dbReference type="GO" id="GO:0000155">
    <property type="term" value="F:phosphorelay sensor kinase activity"/>
    <property type="evidence" value="ECO:0007669"/>
    <property type="project" value="InterPro"/>
</dbReference>
<comment type="subcellular location">
    <subcellularLocation>
        <location evidence="2">Cell membrane</location>
        <topology evidence="2">Multi-pass membrane protein</topology>
    </subcellularLocation>
</comment>
<dbReference type="PRINTS" id="PR00344">
    <property type="entry name" value="BCTRLSENSOR"/>
</dbReference>
<dbReference type="SMART" id="SM00387">
    <property type="entry name" value="HATPase_c"/>
    <property type="match status" value="1"/>
</dbReference>
<dbReference type="GO" id="GO:0005524">
    <property type="term" value="F:ATP binding"/>
    <property type="evidence" value="ECO:0007669"/>
    <property type="project" value="UniProtKB-KW"/>
</dbReference>
<gene>
    <name evidence="17" type="ORF">J7W16_10410</name>
</gene>
<dbReference type="InterPro" id="IPR003594">
    <property type="entry name" value="HATPase_dom"/>
</dbReference>
<keyword evidence="10" id="KW-0067">ATP-binding</keyword>
<dbReference type="AlphaFoldDB" id="A0A940X047"/>
<keyword evidence="4" id="KW-1003">Cell membrane</keyword>
<dbReference type="SMART" id="SM00388">
    <property type="entry name" value="HisKA"/>
    <property type="match status" value="1"/>
</dbReference>
<dbReference type="InterPro" id="IPR036890">
    <property type="entry name" value="HATPase_C_sf"/>
</dbReference>
<evidence type="ECO:0000256" key="12">
    <source>
        <dbReference type="ARBA" id="ARBA00023012"/>
    </source>
</evidence>
<accession>A0A940X047</accession>
<reference evidence="17" key="1">
    <citation type="submission" date="2021-03" db="EMBL/GenBank/DDBJ databases">
        <title>Bacillus suaedae sp. nov., isolated from Suaeda aralocaspica.</title>
        <authorList>
            <person name="Lei R.F.R."/>
        </authorList>
    </citation>
    <scope>NUCLEOTIDE SEQUENCE</scope>
    <source>
        <strain evidence="17">YZJH907-2</strain>
    </source>
</reference>
<dbReference type="Pfam" id="PF00512">
    <property type="entry name" value="HisKA"/>
    <property type="match status" value="1"/>
</dbReference>
<dbReference type="GO" id="GO:0005886">
    <property type="term" value="C:plasma membrane"/>
    <property type="evidence" value="ECO:0007669"/>
    <property type="project" value="UniProtKB-SubCell"/>
</dbReference>
<keyword evidence="9 17" id="KW-0418">Kinase</keyword>
<keyword evidence="6" id="KW-0808">Transferase</keyword>
<keyword evidence="11 15" id="KW-1133">Transmembrane helix</keyword>
<proteinExistence type="predicted"/>
<evidence type="ECO:0000256" key="8">
    <source>
        <dbReference type="ARBA" id="ARBA00022741"/>
    </source>
</evidence>
<dbReference type="EC" id="2.7.13.3" evidence="3"/>
<dbReference type="CDD" id="cd00082">
    <property type="entry name" value="HisKA"/>
    <property type="match status" value="1"/>
</dbReference>
<keyword evidence="5" id="KW-0597">Phosphoprotein</keyword>
<dbReference type="FunFam" id="1.10.287.130:FF:000008">
    <property type="entry name" value="Two-component sensor histidine kinase"/>
    <property type="match status" value="1"/>
</dbReference>